<name>A0A4U0V3B3_9PEZI</name>
<accession>A0A4U0V3B3</accession>
<evidence type="ECO:0000259" key="2">
    <source>
        <dbReference type="Pfam" id="PF13847"/>
    </source>
</evidence>
<evidence type="ECO:0000256" key="1">
    <source>
        <dbReference type="SAM" id="MobiDB-lite"/>
    </source>
</evidence>
<proteinExistence type="predicted"/>
<gene>
    <name evidence="3" type="ORF">B0A54_06098</name>
</gene>
<feature type="region of interest" description="Disordered" evidence="1">
    <location>
        <begin position="1"/>
        <end position="20"/>
    </location>
</feature>
<dbReference type="AlphaFoldDB" id="A0A4U0V3B3"/>
<dbReference type="EMBL" id="NAJP01000020">
    <property type="protein sequence ID" value="TKA43150.1"/>
    <property type="molecule type" value="Genomic_DNA"/>
</dbReference>
<feature type="compositionally biased region" description="Pro residues" evidence="1">
    <location>
        <begin position="1"/>
        <end position="10"/>
    </location>
</feature>
<dbReference type="PANTHER" id="PTHR43591:SF24">
    <property type="entry name" value="2-METHOXY-6-POLYPRENYL-1,4-BENZOQUINOL METHYLASE, MITOCHONDRIAL"/>
    <property type="match status" value="1"/>
</dbReference>
<dbReference type="STRING" id="329885.A0A4U0V3B3"/>
<dbReference type="InterPro" id="IPR025714">
    <property type="entry name" value="Methyltranfer_dom"/>
</dbReference>
<dbReference type="OrthoDB" id="10017101at2759"/>
<dbReference type="SUPFAM" id="SSF53335">
    <property type="entry name" value="S-adenosyl-L-methionine-dependent methyltransferases"/>
    <property type="match status" value="1"/>
</dbReference>
<organism evidence="3 4">
    <name type="scientific">Friedmanniomyces endolithicus</name>
    <dbReference type="NCBI Taxonomy" id="329885"/>
    <lineage>
        <taxon>Eukaryota</taxon>
        <taxon>Fungi</taxon>
        <taxon>Dikarya</taxon>
        <taxon>Ascomycota</taxon>
        <taxon>Pezizomycotina</taxon>
        <taxon>Dothideomycetes</taxon>
        <taxon>Dothideomycetidae</taxon>
        <taxon>Mycosphaerellales</taxon>
        <taxon>Teratosphaeriaceae</taxon>
        <taxon>Friedmanniomyces</taxon>
    </lineage>
</organism>
<feature type="domain" description="Methyltransferase" evidence="2">
    <location>
        <begin position="52"/>
        <end position="158"/>
    </location>
</feature>
<dbReference type="PANTHER" id="PTHR43591">
    <property type="entry name" value="METHYLTRANSFERASE"/>
    <property type="match status" value="1"/>
</dbReference>
<reference evidence="3 4" key="1">
    <citation type="submission" date="2017-03" db="EMBL/GenBank/DDBJ databases">
        <title>Genomes of endolithic fungi from Antarctica.</title>
        <authorList>
            <person name="Coleine C."/>
            <person name="Masonjones S."/>
            <person name="Stajich J.E."/>
        </authorList>
    </citation>
    <scope>NUCLEOTIDE SEQUENCE [LARGE SCALE GENOMIC DNA]</scope>
    <source>
        <strain evidence="3 4">CCFEE 5311</strain>
    </source>
</reference>
<dbReference type="Gene3D" id="3.40.50.150">
    <property type="entry name" value="Vaccinia Virus protein VP39"/>
    <property type="match status" value="1"/>
</dbReference>
<dbReference type="Proteomes" id="UP000310066">
    <property type="component" value="Unassembled WGS sequence"/>
</dbReference>
<dbReference type="GO" id="GO:0008168">
    <property type="term" value="F:methyltransferase activity"/>
    <property type="evidence" value="ECO:0007669"/>
    <property type="project" value="TreeGrafter"/>
</dbReference>
<sequence>MDSQPQPQPPTHNSYLPHYTPPQVAHHEWRTATNSAAYLIPSLSTLAATTPSLKLLDIGCGSGTISTSLASLLPTGSVTATDISPAILARAADLAAQAGVANISFQEADIYALPFEDATFDVVHASMVLSHLSDPVRAYREMLRVTKPNGGLVANRESDLRMWSYYPALPGLRRAHEVLLATTEAGGGNVDAGARLVAWAMRAGVGRERIEVSMGTWMYSSVEERRMWGEFGFFYLLWVVWEVARLTICKALEWGIATEADFEEMAEAWAKWQAAEDACHGMMHGEILIRK</sequence>
<evidence type="ECO:0000313" key="4">
    <source>
        <dbReference type="Proteomes" id="UP000310066"/>
    </source>
</evidence>
<dbReference type="CDD" id="cd02440">
    <property type="entry name" value="AdoMet_MTases"/>
    <property type="match status" value="1"/>
</dbReference>
<evidence type="ECO:0000313" key="3">
    <source>
        <dbReference type="EMBL" id="TKA43150.1"/>
    </source>
</evidence>
<dbReference type="Pfam" id="PF13847">
    <property type="entry name" value="Methyltransf_31"/>
    <property type="match status" value="1"/>
</dbReference>
<comment type="caution">
    <text evidence="3">The sequence shown here is derived from an EMBL/GenBank/DDBJ whole genome shotgun (WGS) entry which is preliminary data.</text>
</comment>
<dbReference type="InterPro" id="IPR029063">
    <property type="entry name" value="SAM-dependent_MTases_sf"/>
</dbReference>
<protein>
    <recommendedName>
        <fullName evidence="2">Methyltransferase domain-containing protein</fullName>
    </recommendedName>
</protein>